<dbReference type="InterPro" id="IPR002656">
    <property type="entry name" value="Acyl_transf_3_dom"/>
</dbReference>
<dbReference type="Pfam" id="PF01757">
    <property type="entry name" value="Acyl_transf_3"/>
    <property type="match status" value="1"/>
</dbReference>
<comment type="caution">
    <text evidence="3">The sequence shown here is derived from an EMBL/GenBank/DDBJ whole genome shotgun (WGS) entry which is preliminary data.</text>
</comment>
<gene>
    <name evidence="3" type="ORF">FBR43_12000</name>
</gene>
<reference evidence="3 4" key="1">
    <citation type="submission" date="2019-04" db="EMBL/GenBank/DDBJ databases">
        <authorList>
            <person name="Yang Y."/>
            <person name="Wei D."/>
        </authorList>
    </citation>
    <scope>NUCLEOTIDE SEQUENCE [LARGE SCALE GENOMIC DNA]</scope>
    <source>
        <strain evidence="3 4">L-1-4w-11</strain>
    </source>
</reference>
<feature type="transmembrane region" description="Helical" evidence="1">
    <location>
        <begin position="332"/>
        <end position="353"/>
    </location>
</feature>
<keyword evidence="1" id="KW-1133">Transmembrane helix</keyword>
<keyword evidence="1" id="KW-0812">Transmembrane</keyword>
<dbReference type="PANTHER" id="PTHR23028:SF131">
    <property type="entry name" value="BLR2367 PROTEIN"/>
    <property type="match status" value="1"/>
</dbReference>
<evidence type="ECO:0000259" key="2">
    <source>
        <dbReference type="Pfam" id="PF01757"/>
    </source>
</evidence>
<dbReference type="PANTHER" id="PTHR23028">
    <property type="entry name" value="ACETYLTRANSFERASE"/>
    <property type="match status" value="1"/>
</dbReference>
<feature type="transmembrane region" description="Helical" evidence="1">
    <location>
        <begin position="188"/>
        <end position="205"/>
    </location>
</feature>
<evidence type="ECO:0000313" key="4">
    <source>
        <dbReference type="Proteomes" id="UP000309138"/>
    </source>
</evidence>
<feature type="transmembrane region" description="Helical" evidence="1">
    <location>
        <begin position="65"/>
        <end position="86"/>
    </location>
</feature>
<name>A0A4U1L5B8_9SPHN</name>
<sequence>MACASLEYRDVHEPRDTGAAKAGFLPDLQIARFVAAFIVMWGHLQHETKALGIATQGALIDFAPIYYPSGVDIFFVISGFIMYLLGRDRFGEPGFARTFLTRRLIRIVPLYWLFLFAMLGAITLFGGRMNNTNLDGAHIVSSFLFVPWPRIDGNVVPVLSSGWTLNYEMLFYAIFATGLLFSRRQGMTIVVGALIALFAIGQIVPESWFVLRFWGKSIILEFLLGMALAHFYLRGIRLPRWAAIALIAAGFAMLVVANDVQLVQRAGRFVGAGIAAAFIVAGFVLSARPSSGPVARGFVEAGDASYALYLSHPFTLNLLAIVWERLGIGSPALFFGSALLLCVLVSIAIYRLLERPVIAWLNARAGGRRSEAVKQF</sequence>
<proteinExistence type="predicted"/>
<accession>A0A4U1L5B8</accession>
<protein>
    <submittedName>
        <fullName evidence="3">Acyltransferase</fullName>
    </submittedName>
</protein>
<keyword evidence="3" id="KW-0012">Acyltransferase</keyword>
<evidence type="ECO:0000313" key="3">
    <source>
        <dbReference type="EMBL" id="TKD51396.1"/>
    </source>
</evidence>
<dbReference type="GO" id="GO:0016020">
    <property type="term" value="C:membrane"/>
    <property type="evidence" value="ECO:0007669"/>
    <property type="project" value="TreeGrafter"/>
</dbReference>
<feature type="transmembrane region" description="Helical" evidence="1">
    <location>
        <begin position="163"/>
        <end position="181"/>
    </location>
</feature>
<dbReference type="GO" id="GO:0000271">
    <property type="term" value="P:polysaccharide biosynthetic process"/>
    <property type="evidence" value="ECO:0007669"/>
    <property type="project" value="TreeGrafter"/>
</dbReference>
<dbReference type="GO" id="GO:0016747">
    <property type="term" value="F:acyltransferase activity, transferring groups other than amino-acyl groups"/>
    <property type="evidence" value="ECO:0007669"/>
    <property type="project" value="InterPro"/>
</dbReference>
<feature type="transmembrane region" description="Helical" evidence="1">
    <location>
        <begin position="240"/>
        <end position="257"/>
    </location>
</feature>
<organism evidence="3 4">
    <name type="scientific">Sphingomonas baiyangensis</name>
    <dbReference type="NCBI Taxonomy" id="2572576"/>
    <lineage>
        <taxon>Bacteria</taxon>
        <taxon>Pseudomonadati</taxon>
        <taxon>Pseudomonadota</taxon>
        <taxon>Alphaproteobacteria</taxon>
        <taxon>Sphingomonadales</taxon>
        <taxon>Sphingomonadaceae</taxon>
        <taxon>Sphingomonas</taxon>
    </lineage>
</organism>
<keyword evidence="3" id="KW-0808">Transferase</keyword>
<keyword evidence="1" id="KW-0472">Membrane</keyword>
<dbReference type="InterPro" id="IPR050879">
    <property type="entry name" value="Acyltransferase_3"/>
</dbReference>
<feature type="transmembrane region" description="Helical" evidence="1">
    <location>
        <begin position="269"/>
        <end position="285"/>
    </location>
</feature>
<dbReference type="EMBL" id="SWKR01000002">
    <property type="protein sequence ID" value="TKD51396.1"/>
    <property type="molecule type" value="Genomic_DNA"/>
</dbReference>
<dbReference type="Proteomes" id="UP000309138">
    <property type="component" value="Unassembled WGS sequence"/>
</dbReference>
<feature type="domain" description="Acyltransferase 3" evidence="2">
    <location>
        <begin position="27"/>
        <end position="351"/>
    </location>
</feature>
<dbReference type="AlphaFoldDB" id="A0A4U1L5B8"/>
<feature type="transmembrane region" description="Helical" evidence="1">
    <location>
        <begin position="107"/>
        <end position="126"/>
    </location>
</feature>
<keyword evidence="4" id="KW-1185">Reference proteome</keyword>
<evidence type="ECO:0000256" key="1">
    <source>
        <dbReference type="SAM" id="Phobius"/>
    </source>
</evidence>
<dbReference type="OrthoDB" id="9767863at2"/>